<protein>
    <submittedName>
        <fullName evidence="1">Uncharacterized protein</fullName>
    </submittedName>
</protein>
<dbReference type="AlphaFoldDB" id="A0A327NAA8"/>
<dbReference type="Proteomes" id="UP000249493">
    <property type="component" value="Unassembled WGS sequence"/>
</dbReference>
<evidence type="ECO:0000313" key="2">
    <source>
        <dbReference type="Proteomes" id="UP000249493"/>
    </source>
</evidence>
<comment type="caution">
    <text evidence="1">The sequence shown here is derived from an EMBL/GenBank/DDBJ whole genome shotgun (WGS) entry which is preliminary data.</text>
</comment>
<reference evidence="1 2" key="1">
    <citation type="submission" date="2018-06" db="EMBL/GenBank/DDBJ databases">
        <authorList>
            <person name="Zhirakovskaya E."/>
        </authorList>
    </citation>
    <scope>NUCLEOTIDE SEQUENCE [LARGE SCALE GENOMIC DNA]</scope>
    <source>
        <strain evidence="1 2">LY3</strain>
    </source>
</reference>
<evidence type="ECO:0000313" key="1">
    <source>
        <dbReference type="EMBL" id="RAI71815.1"/>
    </source>
</evidence>
<dbReference type="EMBL" id="QLIN01000002">
    <property type="protein sequence ID" value="RAI71815.1"/>
    <property type="molecule type" value="Genomic_DNA"/>
</dbReference>
<name>A0A327NAA8_PSEFL</name>
<sequence>MLAMVDNANAYCLDARGVLAFFASKLAPTGNDVMPAIAGNKKAPIREPRCSGVRLTCSGKSGRQSLPALPR</sequence>
<proteinExistence type="predicted"/>
<organism evidence="1 2">
    <name type="scientific">Pseudomonas fluorescens</name>
    <dbReference type="NCBI Taxonomy" id="294"/>
    <lineage>
        <taxon>Bacteria</taxon>
        <taxon>Pseudomonadati</taxon>
        <taxon>Pseudomonadota</taxon>
        <taxon>Gammaproteobacteria</taxon>
        <taxon>Pseudomonadales</taxon>
        <taxon>Pseudomonadaceae</taxon>
        <taxon>Pseudomonas</taxon>
    </lineage>
</organism>
<gene>
    <name evidence="1" type="ORF">DOZ80_08255</name>
</gene>
<accession>A0A327NAA8</accession>